<evidence type="ECO:0000256" key="1">
    <source>
        <dbReference type="SAM" id="MobiDB-lite"/>
    </source>
</evidence>
<dbReference type="EMBL" id="JBFOLK010000009">
    <property type="protein sequence ID" value="KAL2486936.1"/>
    <property type="molecule type" value="Genomic_DNA"/>
</dbReference>
<feature type="region of interest" description="Disordered" evidence="1">
    <location>
        <begin position="1"/>
        <end position="109"/>
    </location>
</feature>
<dbReference type="AlphaFoldDB" id="A0ABD1RET3"/>
<feature type="compositionally biased region" description="Low complexity" evidence="1">
    <location>
        <begin position="1"/>
        <end position="19"/>
    </location>
</feature>
<gene>
    <name evidence="2" type="ORF">Adt_31692</name>
</gene>
<name>A0ABD1RET3_9LAMI</name>
<organism evidence="2 3">
    <name type="scientific">Abeliophyllum distichum</name>
    <dbReference type="NCBI Taxonomy" id="126358"/>
    <lineage>
        <taxon>Eukaryota</taxon>
        <taxon>Viridiplantae</taxon>
        <taxon>Streptophyta</taxon>
        <taxon>Embryophyta</taxon>
        <taxon>Tracheophyta</taxon>
        <taxon>Spermatophyta</taxon>
        <taxon>Magnoliopsida</taxon>
        <taxon>eudicotyledons</taxon>
        <taxon>Gunneridae</taxon>
        <taxon>Pentapetalae</taxon>
        <taxon>asterids</taxon>
        <taxon>lamiids</taxon>
        <taxon>Lamiales</taxon>
        <taxon>Oleaceae</taxon>
        <taxon>Forsythieae</taxon>
        <taxon>Abeliophyllum</taxon>
    </lineage>
</organism>
<protein>
    <submittedName>
        <fullName evidence="2">Uncharacterized protein</fullName>
    </submittedName>
</protein>
<dbReference type="Proteomes" id="UP001604336">
    <property type="component" value="Unassembled WGS sequence"/>
</dbReference>
<proteinExistence type="predicted"/>
<evidence type="ECO:0000313" key="2">
    <source>
        <dbReference type="EMBL" id="KAL2486936.1"/>
    </source>
</evidence>
<feature type="compositionally biased region" description="Basic and acidic residues" evidence="1">
    <location>
        <begin position="91"/>
        <end position="109"/>
    </location>
</feature>
<evidence type="ECO:0000313" key="3">
    <source>
        <dbReference type="Proteomes" id="UP001604336"/>
    </source>
</evidence>
<feature type="compositionally biased region" description="Polar residues" evidence="1">
    <location>
        <begin position="22"/>
        <end position="35"/>
    </location>
</feature>
<feature type="compositionally biased region" description="Low complexity" evidence="1">
    <location>
        <begin position="52"/>
        <end position="63"/>
    </location>
</feature>
<reference evidence="3" key="1">
    <citation type="submission" date="2024-07" db="EMBL/GenBank/DDBJ databases">
        <title>Two chromosome-level genome assemblies of Korean endemic species Abeliophyllum distichum and Forsythia ovata (Oleaceae).</title>
        <authorList>
            <person name="Jang H."/>
        </authorList>
    </citation>
    <scope>NUCLEOTIDE SEQUENCE [LARGE SCALE GENOMIC DNA]</scope>
</reference>
<comment type="caution">
    <text evidence="2">The sequence shown here is derived from an EMBL/GenBank/DDBJ whole genome shotgun (WGS) entry which is preliminary data.</text>
</comment>
<keyword evidence="3" id="KW-1185">Reference proteome</keyword>
<sequence length="109" mass="11469">MTTQFLGLSGVVISSGSDDSQNRSNFGTNPSIRGESSSSSSSKAVGEVNQAPSTSCPSTLSTSGKGVRPTVPSKKIVSNKRTDAGVPKMRRSLDKRNAPVVKTRDEKLR</sequence>
<accession>A0ABD1RET3</accession>